<dbReference type="EMBL" id="JAHLFQ010000244">
    <property type="protein sequence ID" value="MBU3805133.1"/>
    <property type="molecule type" value="Genomic_DNA"/>
</dbReference>
<evidence type="ECO:0000256" key="1">
    <source>
        <dbReference type="ARBA" id="ARBA00012104"/>
    </source>
</evidence>
<reference evidence="7" key="2">
    <citation type="submission" date="2021-04" db="EMBL/GenBank/DDBJ databases">
        <authorList>
            <person name="Gilroy R."/>
        </authorList>
    </citation>
    <scope>NUCLEOTIDE SEQUENCE</scope>
    <source>
        <strain evidence="7">B5-657</strain>
    </source>
</reference>
<dbReference type="GO" id="GO:0005524">
    <property type="term" value="F:ATP binding"/>
    <property type="evidence" value="ECO:0007669"/>
    <property type="project" value="UniProtKB-KW"/>
</dbReference>
<dbReference type="Pfam" id="PF08543">
    <property type="entry name" value="Phos_pyr_kin"/>
    <property type="match status" value="1"/>
</dbReference>
<evidence type="ECO:0000256" key="5">
    <source>
        <dbReference type="ARBA" id="ARBA00022840"/>
    </source>
</evidence>
<dbReference type="Proteomes" id="UP000824229">
    <property type="component" value="Unassembled WGS sequence"/>
</dbReference>
<name>A0A9E2KDK3_9FIRM</name>
<keyword evidence="4 7" id="KW-0418">Kinase</keyword>
<evidence type="ECO:0000256" key="3">
    <source>
        <dbReference type="ARBA" id="ARBA00022741"/>
    </source>
</evidence>
<dbReference type="Gene3D" id="3.40.1190.20">
    <property type="match status" value="1"/>
</dbReference>
<dbReference type="CDD" id="cd01173">
    <property type="entry name" value="pyridoxal_pyridoxamine_kinase"/>
    <property type="match status" value="1"/>
</dbReference>
<evidence type="ECO:0000256" key="2">
    <source>
        <dbReference type="ARBA" id="ARBA00022679"/>
    </source>
</evidence>
<sequence length="291" mass="32519">MRNIVPRVAAIQDISGFGRCSLTVITPILSCMGVQVCPLPTAILSTHSGGFGEMAFTDLTDGMEAYISHWKSLGLSFDYIYTGFLGNEKQIDKVADFCRSFKRTGEECIVVDPVMGDNGKLYKTYNLVMQEKMRHLVELADIITPNLTEAMFLLKREYILKSFSDEEIKEMLKELAQMGPKVVIITGILDHSGKKANVAYDVKQDIFWKVPYQEVGIHYPGTGDAFTSVLIGALIQGDSLPMAIERASRFISVAIRTTYGYCTDTREGIMLEKVLSTLFKREVVAEYSMIE</sequence>
<dbReference type="InterPro" id="IPR004625">
    <property type="entry name" value="PyrdxlKinase"/>
</dbReference>
<keyword evidence="2 7" id="KW-0808">Transferase</keyword>
<dbReference type="GO" id="GO:0005829">
    <property type="term" value="C:cytosol"/>
    <property type="evidence" value="ECO:0007669"/>
    <property type="project" value="TreeGrafter"/>
</dbReference>
<dbReference type="InterPro" id="IPR013749">
    <property type="entry name" value="PM/HMP-P_kinase-1"/>
</dbReference>
<evidence type="ECO:0000256" key="4">
    <source>
        <dbReference type="ARBA" id="ARBA00022777"/>
    </source>
</evidence>
<keyword evidence="3" id="KW-0547">Nucleotide-binding</keyword>
<evidence type="ECO:0000313" key="8">
    <source>
        <dbReference type="Proteomes" id="UP000824229"/>
    </source>
</evidence>
<organism evidence="7 8">
    <name type="scientific">Candidatus Cellulosilyticum pullistercoris</name>
    <dbReference type="NCBI Taxonomy" id="2838521"/>
    <lineage>
        <taxon>Bacteria</taxon>
        <taxon>Bacillati</taxon>
        <taxon>Bacillota</taxon>
        <taxon>Clostridia</taxon>
        <taxon>Lachnospirales</taxon>
        <taxon>Cellulosilyticaceae</taxon>
        <taxon>Cellulosilyticum</taxon>
    </lineage>
</organism>
<dbReference type="EC" id="2.7.1.35" evidence="1"/>
<dbReference type="PANTHER" id="PTHR10534:SF2">
    <property type="entry name" value="PYRIDOXAL KINASE"/>
    <property type="match status" value="1"/>
</dbReference>
<gene>
    <name evidence="7" type="ORF">H9872_10340</name>
</gene>
<dbReference type="GO" id="GO:0008478">
    <property type="term" value="F:pyridoxal kinase activity"/>
    <property type="evidence" value="ECO:0007669"/>
    <property type="project" value="UniProtKB-EC"/>
</dbReference>
<dbReference type="InterPro" id="IPR029056">
    <property type="entry name" value="Ribokinase-like"/>
</dbReference>
<dbReference type="PANTHER" id="PTHR10534">
    <property type="entry name" value="PYRIDOXAL KINASE"/>
    <property type="match status" value="1"/>
</dbReference>
<evidence type="ECO:0000313" key="7">
    <source>
        <dbReference type="EMBL" id="MBU3805133.1"/>
    </source>
</evidence>
<dbReference type="NCBIfam" id="NF005491">
    <property type="entry name" value="PRK07105.1"/>
    <property type="match status" value="1"/>
</dbReference>
<comment type="caution">
    <text evidence="7">The sequence shown here is derived from an EMBL/GenBank/DDBJ whole genome shotgun (WGS) entry which is preliminary data.</text>
</comment>
<protein>
    <recommendedName>
        <fullName evidence="1">pyridoxal kinase</fullName>
        <ecNumber evidence="1">2.7.1.35</ecNumber>
    </recommendedName>
</protein>
<dbReference type="SUPFAM" id="SSF53613">
    <property type="entry name" value="Ribokinase-like"/>
    <property type="match status" value="1"/>
</dbReference>
<reference evidence="7" key="1">
    <citation type="journal article" date="2021" name="PeerJ">
        <title>Extensive microbial diversity within the chicken gut microbiome revealed by metagenomics and culture.</title>
        <authorList>
            <person name="Gilroy R."/>
            <person name="Ravi A."/>
            <person name="Getino M."/>
            <person name="Pursley I."/>
            <person name="Horton D.L."/>
            <person name="Alikhan N.F."/>
            <person name="Baker D."/>
            <person name="Gharbi K."/>
            <person name="Hall N."/>
            <person name="Watson M."/>
            <person name="Adriaenssens E.M."/>
            <person name="Foster-Nyarko E."/>
            <person name="Jarju S."/>
            <person name="Secka A."/>
            <person name="Antonio M."/>
            <person name="Oren A."/>
            <person name="Chaudhuri R.R."/>
            <person name="La Ragione R."/>
            <person name="Hildebrand F."/>
            <person name="Pallen M.J."/>
        </authorList>
    </citation>
    <scope>NUCLEOTIDE SEQUENCE</scope>
    <source>
        <strain evidence="7">B5-657</strain>
    </source>
</reference>
<proteinExistence type="predicted"/>
<dbReference type="GO" id="GO:0009443">
    <property type="term" value="P:pyridoxal 5'-phosphate salvage"/>
    <property type="evidence" value="ECO:0007669"/>
    <property type="project" value="InterPro"/>
</dbReference>
<accession>A0A9E2KDK3</accession>
<evidence type="ECO:0000259" key="6">
    <source>
        <dbReference type="Pfam" id="PF08543"/>
    </source>
</evidence>
<dbReference type="AlphaFoldDB" id="A0A9E2KDK3"/>
<keyword evidence="5" id="KW-0067">ATP-binding</keyword>
<feature type="domain" description="Pyridoxamine kinase/Phosphomethylpyrimidine kinase" evidence="6">
    <location>
        <begin position="75"/>
        <end position="259"/>
    </location>
</feature>